<dbReference type="PANTHER" id="PTHR43495">
    <property type="entry name" value="GABA PERMEASE"/>
    <property type="match status" value="1"/>
</dbReference>
<feature type="transmembrane region" description="Helical" evidence="10">
    <location>
        <begin position="437"/>
        <end position="455"/>
    </location>
</feature>
<keyword evidence="5" id="KW-0997">Cell inner membrane</keyword>
<feature type="transmembrane region" description="Helical" evidence="10">
    <location>
        <begin position="367"/>
        <end position="388"/>
    </location>
</feature>
<evidence type="ECO:0000256" key="7">
    <source>
        <dbReference type="ARBA" id="ARBA00022970"/>
    </source>
</evidence>
<evidence type="ECO:0000256" key="8">
    <source>
        <dbReference type="ARBA" id="ARBA00022989"/>
    </source>
</evidence>
<dbReference type="Proteomes" id="UP000069001">
    <property type="component" value="Unassembled WGS sequence"/>
</dbReference>
<dbReference type="GO" id="GO:0005886">
    <property type="term" value="C:plasma membrane"/>
    <property type="evidence" value="ECO:0007669"/>
    <property type="project" value="UniProtKB-SubCell"/>
</dbReference>
<dbReference type="GO" id="GO:0055085">
    <property type="term" value="P:transmembrane transport"/>
    <property type="evidence" value="ECO:0007669"/>
    <property type="project" value="InterPro"/>
</dbReference>
<evidence type="ECO:0000256" key="1">
    <source>
        <dbReference type="ARBA" id="ARBA00004429"/>
    </source>
</evidence>
<protein>
    <submittedName>
        <fullName evidence="12">D-alanine/D-serine/glycine permease</fullName>
    </submittedName>
</protein>
<evidence type="ECO:0000256" key="9">
    <source>
        <dbReference type="ARBA" id="ARBA00023136"/>
    </source>
</evidence>
<keyword evidence="3" id="KW-0813">Transport</keyword>
<dbReference type="FunFam" id="1.20.1740.10:FF:000001">
    <property type="entry name" value="Amino acid permease"/>
    <property type="match status" value="1"/>
</dbReference>
<keyword evidence="6 10" id="KW-0812">Transmembrane</keyword>
<feature type="transmembrane region" description="Helical" evidence="10">
    <location>
        <begin position="161"/>
        <end position="183"/>
    </location>
</feature>
<evidence type="ECO:0000256" key="2">
    <source>
        <dbReference type="ARBA" id="ARBA00008583"/>
    </source>
</evidence>
<evidence type="ECO:0000313" key="13">
    <source>
        <dbReference type="Proteomes" id="UP000069001"/>
    </source>
</evidence>
<accession>A0A103Z9Y6</accession>
<feature type="transmembrane region" description="Helical" evidence="10">
    <location>
        <begin position="251"/>
        <end position="269"/>
    </location>
</feature>
<dbReference type="Pfam" id="PF00324">
    <property type="entry name" value="AA_permease"/>
    <property type="match status" value="1"/>
</dbReference>
<keyword evidence="7" id="KW-0029">Amino-acid transport</keyword>
<evidence type="ECO:0000256" key="3">
    <source>
        <dbReference type="ARBA" id="ARBA00022448"/>
    </source>
</evidence>
<dbReference type="RefSeq" id="WP_059731827.1">
    <property type="nucleotide sequence ID" value="NZ_LOYH01000089.1"/>
</dbReference>
<feature type="transmembrane region" description="Helical" evidence="10">
    <location>
        <begin position="289"/>
        <end position="311"/>
    </location>
</feature>
<feature type="transmembrane region" description="Helical" evidence="10">
    <location>
        <begin position="342"/>
        <end position="361"/>
    </location>
</feature>
<feature type="transmembrane region" description="Helical" evidence="10">
    <location>
        <begin position="90"/>
        <end position="109"/>
    </location>
</feature>
<name>A0A103Z9Y6_BURCE</name>
<dbReference type="InterPro" id="IPR004841">
    <property type="entry name" value="AA-permease/SLC12A_dom"/>
</dbReference>
<dbReference type="PIRSF" id="PIRSF006060">
    <property type="entry name" value="AA_transporter"/>
    <property type="match status" value="1"/>
</dbReference>
<dbReference type="EMBL" id="LOYH01000089">
    <property type="protein sequence ID" value="KVK75971.1"/>
    <property type="molecule type" value="Genomic_DNA"/>
</dbReference>
<evidence type="ECO:0000256" key="4">
    <source>
        <dbReference type="ARBA" id="ARBA00022475"/>
    </source>
</evidence>
<feature type="transmembrane region" description="Helical" evidence="10">
    <location>
        <begin position="211"/>
        <end position="230"/>
    </location>
</feature>
<keyword evidence="4" id="KW-1003">Cell membrane</keyword>
<dbReference type="Gene3D" id="1.20.1740.10">
    <property type="entry name" value="Amino acid/polyamine transporter I"/>
    <property type="match status" value="1"/>
</dbReference>
<dbReference type="AlphaFoldDB" id="A0A103Z9Y6"/>
<dbReference type="GO" id="GO:0006865">
    <property type="term" value="P:amino acid transport"/>
    <property type="evidence" value="ECO:0007669"/>
    <property type="project" value="UniProtKB-KW"/>
</dbReference>
<feature type="transmembrane region" description="Helical" evidence="10">
    <location>
        <begin position="129"/>
        <end position="149"/>
    </location>
</feature>
<feature type="domain" description="Amino acid permease/ SLC12A" evidence="11">
    <location>
        <begin position="23"/>
        <end position="461"/>
    </location>
</feature>
<dbReference type="InterPro" id="IPR004840">
    <property type="entry name" value="Amino_acid_permease_CS"/>
</dbReference>
<reference evidence="12 13" key="1">
    <citation type="submission" date="2015-11" db="EMBL/GenBank/DDBJ databases">
        <title>Expanding the genomic diversity of Burkholderia species for the development of highly accurate diagnostics.</title>
        <authorList>
            <person name="Sahl J."/>
            <person name="Keim P."/>
            <person name="Wagner D."/>
        </authorList>
    </citation>
    <scope>NUCLEOTIDE SEQUENCE [LARGE SCALE GENOMIC DNA]</scope>
    <source>
        <strain evidence="12 13">MSMB1302</strain>
    </source>
</reference>
<comment type="similarity">
    <text evidence="2">Belongs to the amino acid-polyamine-organocation (APC) superfamily. Amino acid transporter (AAT) (TC 2.A.3.1) family.</text>
</comment>
<proteinExistence type="inferred from homology"/>
<feature type="transmembrane region" description="Helical" evidence="10">
    <location>
        <begin position="409"/>
        <end position="431"/>
    </location>
</feature>
<gene>
    <name evidence="12" type="ORF">WS90_25365</name>
</gene>
<organism evidence="12 13">
    <name type="scientific">Burkholderia cepacia</name>
    <name type="common">Pseudomonas cepacia</name>
    <dbReference type="NCBI Taxonomy" id="292"/>
    <lineage>
        <taxon>Bacteria</taxon>
        <taxon>Pseudomonadati</taxon>
        <taxon>Pseudomonadota</taxon>
        <taxon>Betaproteobacteria</taxon>
        <taxon>Burkholderiales</taxon>
        <taxon>Burkholderiaceae</taxon>
        <taxon>Burkholderia</taxon>
        <taxon>Burkholderia cepacia complex</taxon>
    </lineage>
</organism>
<evidence type="ECO:0000313" key="12">
    <source>
        <dbReference type="EMBL" id="KVK75971.1"/>
    </source>
</evidence>
<keyword evidence="8 10" id="KW-1133">Transmembrane helix</keyword>
<feature type="transmembrane region" description="Helical" evidence="10">
    <location>
        <begin position="26"/>
        <end position="45"/>
    </location>
</feature>
<feature type="transmembrane region" description="Helical" evidence="10">
    <location>
        <begin position="51"/>
        <end position="70"/>
    </location>
</feature>
<evidence type="ECO:0000256" key="5">
    <source>
        <dbReference type="ARBA" id="ARBA00022519"/>
    </source>
</evidence>
<evidence type="ECO:0000256" key="10">
    <source>
        <dbReference type="SAM" id="Phobius"/>
    </source>
</evidence>
<evidence type="ECO:0000259" key="11">
    <source>
        <dbReference type="Pfam" id="PF00324"/>
    </source>
</evidence>
<evidence type="ECO:0000256" key="6">
    <source>
        <dbReference type="ARBA" id="ARBA00022692"/>
    </source>
</evidence>
<comment type="subcellular location">
    <subcellularLocation>
        <location evidence="1">Cell inner membrane</location>
        <topology evidence="1">Multi-pass membrane protein</topology>
    </subcellularLocation>
</comment>
<keyword evidence="9 10" id="KW-0472">Membrane</keyword>
<dbReference type="PANTHER" id="PTHR43495:SF4">
    <property type="entry name" value="AROMATIC AMINO ACID TRANSPORT PROTEIN AROP"/>
    <property type="match status" value="1"/>
</dbReference>
<comment type="caution">
    <text evidence="12">The sequence shown here is derived from an EMBL/GenBank/DDBJ whole genome shotgun (WGS) entry which is preliminary data.</text>
</comment>
<dbReference type="PROSITE" id="PS00218">
    <property type="entry name" value="AMINO_ACID_PERMEASE_1"/>
    <property type="match status" value="1"/>
</dbReference>
<sequence length="477" mass="51895">MTQHSQITAYEQEDLKRDLSNRHVQMIAIGGAIGTGLFYGSSWAIRTAGPAILLVYVLAAIAIYFVMRALGEMAVEEPVSGSYISYSNRYIHRFVGFLNGWNAFIFLLATSAADLNALGNYVHFWFPGIPIWVTAGTAVSIMFCVNVIGVKFYGEAEFWFALVKVAAIVALIIFGTGMIVFGIGNHGVPIGYHNLVANGGFFAKGMGGTNLAIVMVAFSFGGVENLGLAAGEAKDVRTTMPKAINATFWRLLIFYVGAIAVLLMVFPWTSLTTKGSPFVEVFTKIGIPAAAGIMNLVVIMAVLSAVNASVFTNSRTFYNLSLQKNAPAFLGVVSSRKVPYRAVLMVFATMFAGVLLNYVMPEQAFELFSSVTVFALVCAWGSIVVSHLRFRKIRIANGEAEKLTYKMPFYPYSNYLALCFVAAVMACIAILPDMRMSLVVSAVWVAFVYMAYRFYVRNEVASADAACESCNPKDLAA</sequence>